<protein>
    <submittedName>
        <fullName evidence="1">Uncharacterized protein</fullName>
    </submittedName>
</protein>
<reference evidence="1" key="1">
    <citation type="submission" date="2014-09" db="EMBL/GenBank/DDBJ databases">
        <authorList>
            <person name="Magalhaes I.L.F."/>
            <person name="Oliveira U."/>
            <person name="Santos F.R."/>
            <person name="Vidigal T.H.D.A."/>
            <person name="Brescovit A.D."/>
            <person name="Santos A.J."/>
        </authorList>
    </citation>
    <scope>NUCLEOTIDE SEQUENCE</scope>
    <source>
        <tissue evidence="1">Shoot tissue taken approximately 20 cm above the soil surface</tissue>
    </source>
</reference>
<evidence type="ECO:0000313" key="1">
    <source>
        <dbReference type="EMBL" id="JAE02647.1"/>
    </source>
</evidence>
<dbReference type="AlphaFoldDB" id="A0A0A9ERE8"/>
<name>A0A0A9ERE8_ARUDO</name>
<organism evidence="1">
    <name type="scientific">Arundo donax</name>
    <name type="common">Giant reed</name>
    <name type="synonym">Donax arundinaceus</name>
    <dbReference type="NCBI Taxonomy" id="35708"/>
    <lineage>
        <taxon>Eukaryota</taxon>
        <taxon>Viridiplantae</taxon>
        <taxon>Streptophyta</taxon>
        <taxon>Embryophyta</taxon>
        <taxon>Tracheophyta</taxon>
        <taxon>Spermatophyta</taxon>
        <taxon>Magnoliopsida</taxon>
        <taxon>Liliopsida</taxon>
        <taxon>Poales</taxon>
        <taxon>Poaceae</taxon>
        <taxon>PACMAD clade</taxon>
        <taxon>Arundinoideae</taxon>
        <taxon>Arundineae</taxon>
        <taxon>Arundo</taxon>
    </lineage>
</organism>
<reference evidence="1" key="2">
    <citation type="journal article" date="2015" name="Data Brief">
        <title>Shoot transcriptome of the giant reed, Arundo donax.</title>
        <authorList>
            <person name="Barrero R.A."/>
            <person name="Guerrero F.D."/>
            <person name="Moolhuijzen P."/>
            <person name="Goolsby J.A."/>
            <person name="Tidwell J."/>
            <person name="Bellgard S.E."/>
            <person name="Bellgard M.I."/>
        </authorList>
    </citation>
    <scope>NUCLEOTIDE SEQUENCE</scope>
    <source>
        <tissue evidence="1">Shoot tissue taken approximately 20 cm above the soil surface</tissue>
    </source>
</reference>
<dbReference type="EMBL" id="GBRH01195249">
    <property type="protein sequence ID" value="JAE02647.1"/>
    <property type="molecule type" value="Transcribed_RNA"/>
</dbReference>
<accession>A0A0A9ERE8</accession>
<sequence>MDLRQSSCIVLVLCKLDQLHDLRVDPVTINWNYLWTSSR</sequence>
<proteinExistence type="predicted"/>